<comment type="caution">
    <text evidence="4">The sequence shown here is derived from an EMBL/GenBank/DDBJ whole genome shotgun (WGS) entry which is preliminary data.</text>
</comment>
<evidence type="ECO:0000256" key="1">
    <source>
        <dbReference type="PROSITE-ProRule" id="PRU00047"/>
    </source>
</evidence>
<feature type="compositionally biased region" description="Basic and acidic residues" evidence="2">
    <location>
        <begin position="128"/>
        <end position="140"/>
    </location>
</feature>
<gene>
    <name evidence="4" type="ORF">Tci_019342</name>
</gene>
<dbReference type="InterPro" id="IPR021109">
    <property type="entry name" value="Peptidase_aspartic_dom_sf"/>
</dbReference>
<feature type="region of interest" description="Disordered" evidence="2">
    <location>
        <begin position="104"/>
        <end position="217"/>
    </location>
</feature>
<feature type="compositionally biased region" description="Basic and acidic residues" evidence="2">
    <location>
        <begin position="495"/>
        <end position="512"/>
    </location>
</feature>
<evidence type="ECO:0000259" key="3">
    <source>
        <dbReference type="PROSITE" id="PS50158"/>
    </source>
</evidence>
<feature type="domain" description="CCHC-type" evidence="3">
    <location>
        <begin position="1278"/>
        <end position="1292"/>
    </location>
</feature>
<keyword evidence="1" id="KW-0479">Metal-binding</keyword>
<feature type="compositionally biased region" description="Basic residues" evidence="2">
    <location>
        <begin position="1211"/>
        <end position="1220"/>
    </location>
</feature>
<feature type="compositionally biased region" description="Gly residues" evidence="2">
    <location>
        <begin position="1086"/>
        <end position="1098"/>
    </location>
</feature>
<dbReference type="InterPro" id="IPR043502">
    <property type="entry name" value="DNA/RNA_pol_sf"/>
</dbReference>
<dbReference type="Pfam" id="PF17921">
    <property type="entry name" value="Integrase_H2C2"/>
    <property type="match status" value="1"/>
</dbReference>
<keyword evidence="1" id="KW-0862">Zinc</keyword>
<dbReference type="InterPro" id="IPR041588">
    <property type="entry name" value="Integrase_H2C2"/>
</dbReference>
<dbReference type="GO" id="GO:0008270">
    <property type="term" value="F:zinc ion binding"/>
    <property type="evidence" value="ECO:0007669"/>
    <property type="project" value="UniProtKB-KW"/>
</dbReference>
<feature type="region of interest" description="Disordered" evidence="2">
    <location>
        <begin position="1"/>
        <end position="86"/>
    </location>
</feature>
<proteinExistence type="predicted"/>
<feature type="compositionally biased region" description="Gly residues" evidence="2">
    <location>
        <begin position="1108"/>
        <end position="1120"/>
    </location>
</feature>
<feature type="compositionally biased region" description="Basic residues" evidence="2">
    <location>
        <begin position="532"/>
        <end position="542"/>
    </location>
</feature>
<dbReference type="PANTHER" id="PTHR15503:SF45">
    <property type="entry name" value="RNA-DIRECTED DNA POLYMERASE HOMOLOG"/>
    <property type="match status" value="1"/>
</dbReference>
<feature type="region of interest" description="Disordered" evidence="2">
    <location>
        <begin position="490"/>
        <end position="512"/>
    </location>
</feature>
<dbReference type="CDD" id="cd00303">
    <property type="entry name" value="retropepsin_like"/>
    <property type="match status" value="1"/>
</dbReference>
<dbReference type="Gene3D" id="2.40.70.10">
    <property type="entry name" value="Acid Proteases"/>
    <property type="match status" value="1"/>
</dbReference>
<accession>A0A6L2KHL6</accession>
<evidence type="ECO:0000256" key="2">
    <source>
        <dbReference type="SAM" id="MobiDB-lite"/>
    </source>
</evidence>
<dbReference type="EMBL" id="BKCJ010002261">
    <property type="protein sequence ID" value="GEU47364.1"/>
    <property type="molecule type" value="Genomic_DNA"/>
</dbReference>
<dbReference type="SMART" id="SM00343">
    <property type="entry name" value="ZnF_C2HC"/>
    <property type="match status" value="1"/>
</dbReference>
<protein>
    <recommendedName>
        <fullName evidence="3">CCHC-type domain-containing protein</fullName>
    </recommendedName>
</protein>
<reference evidence="4" key="1">
    <citation type="journal article" date="2019" name="Sci. Rep.">
        <title>Draft genome of Tanacetum cinerariifolium, the natural source of mosquito coil.</title>
        <authorList>
            <person name="Yamashiro T."/>
            <person name="Shiraishi A."/>
            <person name="Satake H."/>
            <person name="Nakayama K."/>
        </authorList>
    </citation>
    <scope>NUCLEOTIDE SEQUENCE</scope>
</reference>
<evidence type="ECO:0000313" key="4">
    <source>
        <dbReference type="EMBL" id="GEU47364.1"/>
    </source>
</evidence>
<dbReference type="PROSITE" id="PS50158">
    <property type="entry name" value="ZF_CCHC"/>
    <property type="match status" value="1"/>
</dbReference>
<feature type="compositionally biased region" description="Low complexity" evidence="2">
    <location>
        <begin position="1238"/>
        <end position="1249"/>
    </location>
</feature>
<dbReference type="Gene3D" id="1.10.340.70">
    <property type="match status" value="1"/>
</dbReference>
<feature type="compositionally biased region" description="Basic and acidic residues" evidence="2">
    <location>
        <begin position="1221"/>
        <end position="1237"/>
    </location>
</feature>
<feature type="region of interest" description="Disordered" evidence="2">
    <location>
        <begin position="1073"/>
        <end position="1125"/>
    </location>
</feature>
<feature type="compositionally biased region" description="Basic and acidic residues" evidence="2">
    <location>
        <begin position="719"/>
        <end position="729"/>
    </location>
</feature>
<dbReference type="InterPro" id="IPR001878">
    <property type="entry name" value="Znf_CCHC"/>
</dbReference>
<feature type="region of interest" description="Disordered" evidence="2">
    <location>
        <begin position="1210"/>
        <end position="1249"/>
    </location>
</feature>
<dbReference type="GO" id="GO:0003676">
    <property type="term" value="F:nucleic acid binding"/>
    <property type="evidence" value="ECO:0007669"/>
    <property type="project" value="InterPro"/>
</dbReference>
<dbReference type="Pfam" id="PF00098">
    <property type="entry name" value="zf-CCHC"/>
    <property type="match status" value="1"/>
</dbReference>
<sequence>MYFGEVDVSKDMSGPKSPAKKRGSTNPTAASLTLDDNHHSRVKKVKPWLTRNQKQKESKGLRRKVRERFHGEGPSAPTLLAQTTPSSAFINENIDMLRTMIKEHDQLTKTKATPKKLTYDDSEEEWSESSKGKGFSERSSDGSSETAGARNKSRSSKKSQRSLSHSKTSSHLKRFERLGNMSRSKAKAKEGRTKSKTRRSGHKETSSDSDYEEDLEDTCEDLSMPYKRPKPTPFTIRITRFKYHRRAKLPRNIKVYEGTKDMEDHLGIFSADAEQEEKAGSFGKGYPLGQLKKHRSRTWKYKGDKYGRFGRKPQKTLSDERAEGTIEGFLVQRIYVDGRSSSEIIHSELAKKLNDKMPKTVDEIFKTLERSSKVRSQQDRPRYDRRLPGPKDLCGWEKFVGNHMSRIREQAILRNQNIPCQRPRKEPMTSKESWEEDTVMEKVVICDDRSDQPIVINVKLLIECKQKLVEILQRNVDVFAWTPVVGTATPHQRQKHENVQSHQRRVEGAKPKDNMTSNVLVWTTVLTLTHKRQSSQQAKRKYQPNGCLPDLRRQPPFSCQEGKTMVDSQLEIEGVQGVEEEGMRTGSREGPTAPTLLAQTTPSSAFINENIDMLRTMIKEHDQLTKTKAASKELTYDDFEEEWSTSSKGKGLLERSSDGSFGTARTQNKSRSSEKSQRSLSRSKTSSHLRRSERLGNMSRSKAKAKEGRTKSKTRRSGHKETSSDSDYEKDLEDTCGDLSTPYKRPKPTPFTIRITHFKYHRRAKLPRNIKVYEVFCQTLSDAAQNWFDDLDPKSVDSFEELSQKFLEEFSQQKRFDKDPTKIYGIKRRLDEGLQTFMNQFKSESSYIKGVPPVLCILAFMHGHEHPELAKKLNDKMPKTVDEMFKRVRTFIKGEVAVGLAKGNQRNKGQGRRNVKVINMVGLGGNHKRPYETKELRVTEEIAILAIPRNILIDASIILEGTIEGFLVQGIYVDGRSTSEIMYGHCFKSFGAHIKSKMRKLNALLVGLIDLWVTIREPIRSKIVMLKFIIVKGRSPYNVILVMTGMRSLRAVGLTIHSMIKFPIVNRIMPPKMTTRSAGRPATASRGGGMGGRAGRGGGRTRSRYGAHGNGRNDGQGGQGSEVNDGVDEVPDFSTIIAQQLRNLLPYHCSPRMSLRATTVKVVPKEFLACNPKEIWKLSYEITSWSRMAMLHILAVQIASTLTDEALRNGSIKKNHKKRENRGEPIKDRNERDDNKRTMTANAFATTTNPIRREYTGMEPKCTTCNYHHSPETPCQTCFSCNHPGHFAKDCRVMPRNVNPINVESGSKARRNHQNQVVVVNGVKGRRNNGNQACGRAFILGAQEARQDPNILTGTFTLNNHYATTLFDSSADYNFVSTTFIASGQLVEIDKVIKGCKIEIEGHVFDINLIPFGSRNFDMIIGMDWLSNHKAEIICHEKVVIIPLPDNKVLRVIRERPDEKVRHLITLSQEIVKLVPGAIPVAKSPYQLAPSEMEELSNQLKELKDKGFICPSSSPWGELLRMHVDDILKTAFRTRYGNFKFTVMPFGLTSAPADKLCNALVLALADGPEDFVVYCDASGLGLGCVLMQREGEIRYHHGKENVVADELSRKGRVKPKKVQAMNVTLQSSINDKILAAQKKACDGSVGLQKAHKSKYFVHLEADKMYYELRDRYWWLGIKKDIDVYEGIAMDFVTELSRTSSRHDTIWVIMDRLTKSAYFLPLCKDYKIDRFWQSMQEALRTRLDMSTTYHPQINGQKIAEGQLIEPDLVQETTKKISQLKDTLKAARDHQKSYADKRRKPLEFSVGHVAYRRRIPEELDSVHETFHMSNLKKCLANPTLQVPLDEIQVDAKLNFIEELVEILERGFKKLKRSRIAIVKVRWNSKCRLEFTWKREDQTRLKYPHLFSADIG</sequence>
<dbReference type="SUPFAM" id="SSF50630">
    <property type="entry name" value="Acid proteases"/>
    <property type="match status" value="1"/>
</dbReference>
<feature type="region of interest" description="Disordered" evidence="2">
    <location>
        <begin position="578"/>
        <end position="597"/>
    </location>
</feature>
<feature type="region of interest" description="Disordered" evidence="2">
    <location>
        <begin position="532"/>
        <end position="552"/>
    </location>
</feature>
<dbReference type="SUPFAM" id="SSF56672">
    <property type="entry name" value="DNA/RNA polymerases"/>
    <property type="match status" value="1"/>
</dbReference>
<keyword evidence="1" id="KW-0863">Zinc-finger</keyword>
<feature type="compositionally biased region" description="Basic residues" evidence="2">
    <location>
        <begin position="151"/>
        <end position="160"/>
    </location>
</feature>
<dbReference type="InterPro" id="IPR032567">
    <property type="entry name" value="RTL1-rel"/>
</dbReference>
<dbReference type="InterPro" id="IPR005162">
    <property type="entry name" value="Retrotrans_gag_dom"/>
</dbReference>
<feature type="compositionally biased region" description="Acidic residues" evidence="2">
    <location>
        <begin position="207"/>
        <end position="217"/>
    </location>
</feature>
<dbReference type="SUPFAM" id="SSF53098">
    <property type="entry name" value="Ribonuclease H-like"/>
    <property type="match status" value="1"/>
</dbReference>
<feature type="compositionally biased region" description="Polar residues" evidence="2">
    <location>
        <begin position="658"/>
        <end position="667"/>
    </location>
</feature>
<name>A0A6L2KHL6_TANCI</name>
<dbReference type="Gene3D" id="3.10.10.10">
    <property type="entry name" value="HIV Type 1 Reverse Transcriptase, subunit A, domain 1"/>
    <property type="match status" value="2"/>
</dbReference>
<feature type="region of interest" description="Disordered" evidence="2">
    <location>
        <begin position="637"/>
        <end position="750"/>
    </location>
</feature>
<dbReference type="InterPro" id="IPR012337">
    <property type="entry name" value="RNaseH-like_sf"/>
</dbReference>
<dbReference type="Pfam" id="PF08284">
    <property type="entry name" value="RVP_2"/>
    <property type="match status" value="2"/>
</dbReference>
<dbReference type="PANTHER" id="PTHR15503">
    <property type="entry name" value="LDOC1 RELATED"/>
    <property type="match status" value="1"/>
</dbReference>
<organism evidence="4">
    <name type="scientific">Tanacetum cinerariifolium</name>
    <name type="common">Dalmatian daisy</name>
    <name type="synonym">Chrysanthemum cinerariifolium</name>
    <dbReference type="NCBI Taxonomy" id="118510"/>
    <lineage>
        <taxon>Eukaryota</taxon>
        <taxon>Viridiplantae</taxon>
        <taxon>Streptophyta</taxon>
        <taxon>Embryophyta</taxon>
        <taxon>Tracheophyta</taxon>
        <taxon>Spermatophyta</taxon>
        <taxon>Magnoliopsida</taxon>
        <taxon>eudicotyledons</taxon>
        <taxon>Gunneridae</taxon>
        <taxon>Pentapetalae</taxon>
        <taxon>asterids</taxon>
        <taxon>campanulids</taxon>
        <taxon>Asterales</taxon>
        <taxon>Asteraceae</taxon>
        <taxon>Asteroideae</taxon>
        <taxon>Anthemideae</taxon>
        <taxon>Anthemidinae</taxon>
        <taxon>Tanacetum</taxon>
    </lineage>
</organism>
<dbReference type="Pfam" id="PF03732">
    <property type="entry name" value="Retrotrans_gag"/>
    <property type="match status" value="1"/>
</dbReference>